<evidence type="ECO:0000313" key="2">
    <source>
        <dbReference type="Proteomes" id="UP001152795"/>
    </source>
</evidence>
<keyword evidence="2" id="KW-1185">Reference proteome</keyword>
<dbReference type="EMBL" id="CACRXK020004840">
    <property type="protein sequence ID" value="CAB4004235.1"/>
    <property type="molecule type" value="Genomic_DNA"/>
</dbReference>
<reference evidence="1" key="1">
    <citation type="submission" date="2020-04" db="EMBL/GenBank/DDBJ databases">
        <authorList>
            <person name="Alioto T."/>
            <person name="Alioto T."/>
            <person name="Gomez Garrido J."/>
        </authorList>
    </citation>
    <scope>NUCLEOTIDE SEQUENCE</scope>
    <source>
        <strain evidence="1">A484AB</strain>
    </source>
</reference>
<name>A0A7D9IFQ5_PARCT</name>
<comment type="caution">
    <text evidence="1">The sequence shown here is derived from an EMBL/GenBank/DDBJ whole genome shotgun (WGS) entry which is preliminary data.</text>
</comment>
<organism evidence="1 2">
    <name type="scientific">Paramuricea clavata</name>
    <name type="common">Red gorgonian</name>
    <name type="synonym">Violescent sea-whip</name>
    <dbReference type="NCBI Taxonomy" id="317549"/>
    <lineage>
        <taxon>Eukaryota</taxon>
        <taxon>Metazoa</taxon>
        <taxon>Cnidaria</taxon>
        <taxon>Anthozoa</taxon>
        <taxon>Octocorallia</taxon>
        <taxon>Malacalcyonacea</taxon>
        <taxon>Plexauridae</taxon>
        <taxon>Paramuricea</taxon>
    </lineage>
</organism>
<dbReference type="OrthoDB" id="5984518at2759"/>
<sequence>MEHCKIIYLLYILGCLSIFLDISHAREDSIRIPVSISPLVQLPYIDFLSNTTRLFYEMDKDFYSKVTTLDVARNADNDISETIKKKIEVVFLIAASSHVSKTLTRKELTYPKRSSKWSYKIPVTELLSESNESLYNLTELQIYKIQELAMKVLARRYGFSVDFILQKHRMNLMKFYAADEEQWIKIVGTITEIVIKNRSKQLNLTPCYLAELINKTQEEMEGFTLEEVDMYLSNVTVLHEKLQTYRNETMRSFYEGFSITPTQLAKMSNINIPMIKAMGVRDTVLLLTRTILLKLKISKIPMPENETICRSQWNSFRDVAITEAFEKQAREMSIIPTTLGDLIRVPYNDIKRLSLLKMIHLIKVVISPVKEDKRKIEKFTLSMLKTIYTSKRLNTKKYNAISLIKRTTKLGKRNLKLLYGWRSRDYHFARLFSVKDLGDECTIDINKKTLLSLAKINIGQTTEDITCTTFYALRLVWGQASLSDLKKLYYPNTRISLDEPIAATVGKLTNSSIKMSCRVLSKTPIIQWLLQQITLNNISEMTNYTDTYLQEIPIQRIILIFHELFNAGSFNSAIQVFKTINYSTGVSAGNYTEEIFTKSIGHANSTLSTLDMESQQHIQGAEYIGHGKPTAYPRSLSKQHLPDIATFVTLLIAASLNSWATSW</sequence>
<accession>A0A7D9IFQ5</accession>
<dbReference type="Proteomes" id="UP001152795">
    <property type="component" value="Unassembled WGS sequence"/>
</dbReference>
<gene>
    <name evidence="1" type="ORF">PACLA_8A024268</name>
</gene>
<evidence type="ECO:0000313" key="1">
    <source>
        <dbReference type="EMBL" id="CAB4004235.1"/>
    </source>
</evidence>
<protein>
    <submittedName>
        <fullName evidence="1">Uncharacterized protein</fullName>
    </submittedName>
</protein>
<dbReference type="AlphaFoldDB" id="A0A7D9IFQ5"/>
<proteinExistence type="predicted"/>